<dbReference type="Proteomes" id="UP000787635">
    <property type="component" value="Unassembled WGS sequence"/>
</dbReference>
<keyword evidence="5" id="KW-1185">Reference proteome</keyword>
<evidence type="ECO:0000313" key="4">
    <source>
        <dbReference type="EMBL" id="NKC29531.1"/>
    </source>
</evidence>
<feature type="compositionally biased region" description="Low complexity" evidence="3">
    <location>
        <begin position="531"/>
        <end position="544"/>
    </location>
</feature>
<keyword evidence="2" id="KW-0964">Secreted</keyword>
<sequence>MSVSVSGTVPDTIFENAAPGDWVGHVAFPVGVLGAGIAGPDSAYFTASFNFALRILTIRPAIVFDAEAFPPGHTFRLDLIVRVGSSWSVLKTAYPITLLDLDDTPPQDLRFAAGGVVLANDVGGEIGELAAEDPDSPGPLTFRVAWPDSAFFEVAGRTLRLRQGVDLQGQAGVREVAIEVSDGRNDAAFLLPVTILQPGPAAPYAVQDGSILADTLTGSAAADAIFAHAGADLVLGLAGADSLSAGAGDDTMEGGEGADTLRGQDGRDRLQGAAGADRLYGDAGDDWLTGGEGDDRVDGGEGADTLDGGAGNDWLIGWRGDDVYLLRSAGQVAIEQPGHGIDEVVVSWSLAMPAAVERIRFRYGAGDLVGVGGAGADTILGNDGHNTLSGGAGVDRLEGGPGHDLLLGEAGADSLLGGDGNDTLHGGEGAEAGYLSGEAGHDRLEGGAGADTLLGGAGADVLLGAAAADSLDGGAEDDLLAGGEGDDRLSGAEGNDLLTGGAGADRLAGDAGADTLLGGEGSDLLQGGTGADLLEGGAGADTLEGGPGTDRLQGGAGDDLLRGGGGTGDVLRGDDGADTLDGAAGDRLPALLLGGPGDDLFWIDSRADQVVEAAGSGQDTVWAILSGGGTELPAQVEDLVLMGAALFGRGNGLGNRLTGNGQDNLLLGEAGSDTLQGGLGDDTLGGGAGADRFILDSSAGIDTVLDFTPGLDRLLVPATGFPGRADALAALRAVSVGSFLPLGSGGVVLPGLDPAAFRASDFDLF</sequence>
<name>A0ABX1DXC3_9PROT</name>
<feature type="region of interest" description="Disordered" evidence="3">
    <location>
        <begin position="519"/>
        <end position="574"/>
    </location>
</feature>
<dbReference type="PRINTS" id="PR00313">
    <property type="entry name" value="CABNDNGRPT"/>
</dbReference>
<evidence type="ECO:0000256" key="3">
    <source>
        <dbReference type="SAM" id="MobiDB-lite"/>
    </source>
</evidence>
<dbReference type="SUPFAM" id="SSF51120">
    <property type="entry name" value="beta-Roll"/>
    <property type="match status" value="4"/>
</dbReference>
<dbReference type="RefSeq" id="WP_168027165.1">
    <property type="nucleotide sequence ID" value="NZ_JAAVNE010000002.1"/>
</dbReference>
<dbReference type="EMBL" id="JAAVNE010000002">
    <property type="protein sequence ID" value="NKC29531.1"/>
    <property type="molecule type" value="Genomic_DNA"/>
</dbReference>
<evidence type="ECO:0000256" key="2">
    <source>
        <dbReference type="ARBA" id="ARBA00022525"/>
    </source>
</evidence>
<comment type="subcellular location">
    <subcellularLocation>
        <location evidence="1">Secreted</location>
    </subcellularLocation>
</comment>
<feature type="region of interest" description="Disordered" evidence="3">
    <location>
        <begin position="477"/>
        <end position="497"/>
    </location>
</feature>
<dbReference type="Gene3D" id="2.150.10.10">
    <property type="entry name" value="Serralysin-like metalloprotease, C-terminal"/>
    <property type="match status" value="7"/>
</dbReference>
<protein>
    <submittedName>
        <fullName evidence="4">Calcium-binding protein</fullName>
    </submittedName>
</protein>
<dbReference type="InterPro" id="IPR050557">
    <property type="entry name" value="RTX_toxin/Mannuronan_C5-epim"/>
</dbReference>
<dbReference type="Pfam" id="PF00353">
    <property type="entry name" value="HemolysinCabind"/>
    <property type="match status" value="8"/>
</dbReference>
<dbReference type="InterPro" id="IPR011049">
    <property type="entry name" value="Serralysin-like_metalloprot_C"/>
</dbReference>
<accession>A0ABX1DXC3</accession>
<comment type="caution">
    <text evidence="4">The sequence shown here is derived from an EMBL/GenBank/DDBJ whole genome shotgun (WGS) entry which is preliminary data.</text>
</comment>
<feature type="compositionally biased region" description="Gly residues" evidence="3">
    <location>
        <begin position="554"/>
        <end position="568"/>
    </location>
</feature>
<dbReference type="PROSITE" id="PS00330">
    <property type="entry name" value="HEMOLYSIN_CALCIUM"/>
    <property type="match status" value="5"/>
</dbReference>
<evidence type="ECO:0000313" key="5">
    <source>
        <dbReference type="Proteomes" id="UP000787635"/>
    </source>
</evidence>
<dbReference type="InterPro" id="IPR018511">
    <property type="entry name" value="Hemolysin-typ_Ca-bd_CS"/>
</dbReference>
<organism evidence="4 5">
    <name type="scientific">Falsiroseomonas selenitidurans</name>
    <dbReference type="NCBI Taxonomy" id="2716335"/>
    <lineage>
        <taxon>Bacteria</taxon>
        <taxon>Pseudomonadati</taxon>
        <taxon>Pseudomonadota</taxon>
        <taxon>Alphaproteobacteria</taxon>
        <taxon>Acetobacterales</taxon>
        <taxon>Roseomonadaceae</taxon>
        <taxon>Falsiroseomonas</taxon>
    </lineage>
</organism>
<dbReference type="PANTHER" id="PTHR38340">
    <property type="entry name" value="S-LAYER PROTEIN"/>
    <property type="match status" value="1"/>
</dbReference>
<gene>
    <name evidence="4" type="ORF">HEQ75_01555</name>
</gene>
<evidence type="ECO:0000256" key="1">
    <source>
        <dbReference type="ARBA" id="ARBA00004613"/>
    </source>
</evidence>
<dbReference type="PANTHER" id="PTHR38340:SF1">
    <property type="entry name" value="S-LAYER PROTEIN"/>
    <property type="match status" value="1"/>
</dbReference>
<dbReference type="InterPro" id="IPR001343">
    <property type="entry name" value="Hemolysn_Ca-bd"/>
</dbReference>
<feature type="region of interest" description="Disordered" evidence="3">
    <location>
        <begin position="247"/>
        <end position="305"/>
    </location>
</feature>
<reference evidence="4 5" key="1">
    <citation type="submission" date="2020-03" db="EMBL/GenBank/DDBJ databases">
        <title>Roseomonas selenitidurans sp. nov. isolated from urban soil.</title>
        <authorList>
            <person name="Liu H."/>
        </authorList>
    </citation>
    <scope>NUCLEOTIDE SEQUENCE [LARGE SCALE GENOMIC DNA]</scope>
    <source>
        <strain evidence="4 5">BU-1</strain>
    </source>
</reference>
<proteinExistence type="predicted"/>